<accession>A0A2S9IY51</accession>
<dbReference type="Proteomes" id="UP000239434">
    <property type="component" value="Unassembled WGS sequence"/>
</dbReference>
<dbReference type="Pfam" id="PF09000">
    <property type="entry name" value="Cytotoxic"/>
    <property type="match status" value="1"/>
</dbReference>
<dbReference type="Gene3D" id="3.10.380.10">
    <property type="entry name" value="Colicin E3-like ribonuclease domain"/>
    <property type="match status" value="1"/>
</dbReference>
<dbReference type="SUPFAM" id="SSF63840">
    <property type="entry name" value="Ribonuclease domain of colicin E3"/>
    <property type="match status" value="1"/>
</dbReference>
<gene>
    <name evidence="3" type="ORF">C5748_04095</name>
</gene>
<dbReference type="GO" id="GO:0016788">
    <property type="term" value="F:hydrolase activity, acting on ester bonds"/>
    <property type="evidence" value="ECO:0007669"/>
    <property type="project" value="InterPro"/>
</dbReference>
<evidence type="ECO:0000259" key="2">
    <source>
        <dbReference type="Pfam" id="PF09000"/>
    </source>
</evidence>
<feature type="compositionally biased region" description="Basic residues" evidence="1">
    <location>
        <begin position="277"/>
        <end position="291"/>
    </location>
</feature>
<dbReference type="AlphaFoldDB" id="A0A2S9IY51"/>
<evidence type="ECO:0000313" key="3">
    <source>
        <dbReference type="EMBL" id="PRD45428.1"/>
    </source>
</evidence>
<name>A0A2S9IY51_9HYPH</name>
<feature type="compositionally biased region" description="Basic and acidic residues" evidence="1">
    <location>
        <begin position="265"/>
        <end position="276"/>
    </location>
</feature>
<feature type="region of interest" description="Disordered" evidence="1">
    <location>
        <begin position="265"/>
        <end position="291"/>
    </location>
</feature>
<evidence type="ECO:0000256" key="1">
    <source>
        <dbReference type="SAM" id="MobiDB-lite"/>
    </source>
</evidence>
<keyword evidence="4" id="KW-1185">Reference proteome</keyword>
<protein>
    <recommendedName>
        <fullName evidence="2">Colicin E3-like ribonuclease domain-containing protein</fullName>
    </recommendedName>
</protein>
<organism evidence="3 4">
    <name type="scientific">Phyllobacterium phragmitis</name>
    <dbReference type="NCBI Taxonomy" id="2670329"/>
    <lineage>
        <taxon>Bacteria</taxon>
        <taxon>Pseudomonadati</taxon>
        <taxon>Pseudomonadota</taxon>
        <taxon>Alphaproteobacteria</taxon>
        <taxon>Hyphomicrobiales</taxon>
        <taxon>Phyllobacteriaceae</taxon>
        <taxon>Phyllobacterium</taxon>
    </lineage>
</organism>
<reference evidence="3 4" key="1">
    <citation type="submission" date="2018-02" db="EMBL/GenBank/DDBJ databases">
        <title>The draft genome of Phyllobacterium sp. 1N-3.</title>
        <authorList>
            <person name="Liu L."/>
            <person name="Li L."/>
            <person name="Zhang X."/>
            <person name="Wang T."/>
            <person name="Liang L."/>
        </authorList>
    </citation>
    <scope>NUCLEOTIDE SEQUENCE [LARGE SCALE GENOMIC DNA]</scope>
    <source>
        <strain evidence="3 4">1N-3</strain>
    </source>
</reference>
<dbReference type="GO" id="GO:0003723">
    <property type="term" value="F:RNA binding"/>
    <property type="evidence" value="ECO:0007669"/>
    <property type="project" value="InterPro"/>
</dbReference>
<dbReference type="InterPro" id="IPR009105">
    <property type="entry name" value="Colicin_E3_ribonuclease"/>
</dbReference>
<dbReference type="InterPro" id="IPR036725">
    <property type="entry name" value="ColE3_ribonuclease_sf"/>
</dbReference>
<feature type="domain" description="Colicin E3-like ribonuclease" evidence="2">
    <location>
        <begin position="223"/>
        <end position="289"/>
    </location>
</feature>
<proteinExistence type="predicted"/>
<dbReference type="GO" id="GO:0043022">
    <property type="term" value="F:ribosome binding"/>
    <property type="evidence" value="ECO:0007669"/>
    <property type="project" value="InterPro"/>
</dbReference>
<sequence>MVRDGKRTPEQAALSKEIFPFLDDPKVQAQLEQCGRQGAVDFNIFNWIVTPARAQAACAVTLSSGQLKYFTPTQAMDCLSDYRQMTAVVRGIIGATGAAVAGLAGAFLLASTTATGQEINQKFTGSDGSTVLVTGNGDQPTRQILVTYPDGTRASLTVEVYDDGGAVLLTSGMIGTQLMTPGMLGDMQQTLKKAGLSNVVLSSNNSGNGDQKYFPPPKAPGEITGFPGLTPGKPIGGRARWYDNKGNIYEWDYQHGALEKYDKTGKKHLGEYDPKTGKRTKPPKPGRSTKT</sequence>
<comment type="caution">
    <text evidence="3">The sequence shown here is derived from an EMBL/GenBank/DDBJ whole genome shotgun (WGS) entry which is preliminary data.</text>
</comment>
<evidence type="ECO:0000313" key="4">
    <source>
        <dbReference type="Proteomes" id="UP000239434"/>
    </source>
</evidence>
<dbReference type="EMBL" id="PVBR01000002">
    <property type="protein sequence ID" value="PRD45428.1"/>
    <property type="molecule type" value="Genomic_DNA"/>
</dbReference>